<dbReference type="PROSITE" id="PS50157">
    <property type="entry name" value="ZINC_FINGER_C2H2_2"/>
    <property type="match status" value="2"/>
</dbReference>
<sequence length="533" mass="60196">SELALRTHTKTHRPESERRFKCSHEGCTKSFNFSHHLKHHELTHTNAKQYYCSFCGKGFIQSHHLKSHLKAHDPAGWLFCEARGCRKRFHTDYARKRHMATHSKITKSHDPAGWLFCEARGCRKRFHTDYARKRHMATHSFIQSHHLKSHLKAHDPAGWLFCEARGCRKRFHTDYARKRHMATHSKITKCYKHDPAGWLFCEARGCRKRFHTDYARKRHMATHKNKPDSGISSDCNSCDASLSSSKDCTEESILCATCGETISQKEYKIHIATCINKKYSDIAAIINEDSDTINEEWPDSPFKPSAFKDHSAPKSIIDRDIGDCSMLLGCSIVNGENCICAQMAKPSSGNYDLTPLVININTVNSANENNINIGTYKNNPTGDLHHGISNSEVDEHKPEIVKVSSATYCNPISQSDMCEGCDCANICSAKVSLYDLTPKIVNRDSAAPNIEYRIDGVIKIIDNFDDDLVVKTKKDDFKTKRFVPFRTCKDVIGNCLVSGGDGCLCARMMADEDQAIMAQEIDDITPQPKTESS</sequence>
<dbReference type="GO" id="GO:0005634">
    <property type="term" value="C:nucleus"/>
    <property type="evidence" value="ECO:0007669"/>
    <property type="project" value="UniProtKB-SubCell"/>
</dbReference>
<keyword evidence="3 8" id="KW-0863">Zinc-finger</keyword>
<dbReference type="PANTHER" id="PTHR46179:SF13">
    <property type="entry name" value="C2H2-TYPE DOMAIN-CONTAINING PROTEIN"/>
    <property type="match status" value="1"/>
</dbReference>
<dbReference type="PROSITE" id="PS00028">
    <property type="entry name" value="ZINC_FINGER_C2H2_1"/>
    <property type="match status" value="6"/>
</dbReference>
<evidence type="ECO:0000256" key="8">
    <source>
        <dbReference type="PROSITE-ProRule" id="PRU00042"/>
    </source>
</evidence>
<dbReference type="AlphaFoldDB" id="A0A0L7K3W6"/>
<feature type="domain" description="C2H2-type" evidence="9">
    <location>
        <begin position="20"/>
        <end position="49"/>
    </location>
</feature>
<dbReference type="SMART" id="SM00355">
    <property type="entry name" value="ZnF_C2H2"/>
    <property type="match status" value="6"/>
</dbReference>
<dbReference type="EMBL" id="JTDY01011898">
    <property type="protein sequence ID" value="KOB52364.1"/>
    <property type="molecule type" value="Genomic_DNA"/>
</dbReference>
<evidence type="ECO:0000256" key="2">
    <source>
        <dbReference type="ARBA" id="ARBA00022723"/>
    </source>
</evidence>
<keyword evidence="6" id="KW-0804">Transcription</keyword>
<feature type="non-terminal residue" evidence="10">
    <location>
        <position position="533"/>
    </location>
</feature>
<dbReference type="STRING" id="104452.A0A0L7K3W6"/>
<feature type="non-terminal residue" evidence="10">
    <location>
        <position position="1"/>
    </location>
</feature>
<comment type="subcellular location">
    <subcellularLocation>
        <location evidence="1">Nucleus</location>
    </subcellularLocation>
</comment>
<evidence type="ECO:0000256" key="6">
    <source>
        <dbReference type="ARBA" id="ARBA00023163"/>
    </source>
</evidence>
<comment type="caution">
    <text evidence="10">The sequence shown here is derived from an EMBL/GenBank/DDBJ whole genome shotgun (WGS) entry which is preliminary data.</text>
</comment>
<evidence type="ECO:0000256" key="4">
    <source>
        <dbReference type="ARBA" id="ARBA00022833"/>
    </source>
</evidence>
<evidence type="ECO:0000256" key="3">
    <source>
        <dbReference type="ARBA" id="ARBA00022771"/>
    </source>
</evidence>
<evidence type="ECO:0000313" key="10">
    <source>
        <dbReference type="EMBL" id="KOB52364.1"/>
    </source>
</evidence>
<keyword evidence="11" id="KW-1185">Reference proteome</keyword>
<dbReference type="PANTHER" id="PTHR46179">
    <property type="entry name" value="ZINC FINGER PROTEIN"/>
    <property type="match status" value="1"/>
</dbReference>
<keyword evidence="7" id="KW-0539">Nucleus</keyword>
<evidence type="ECO:0000256" key="5">
    <source>
        <dbReference type="ARBA" id="ARBA00023015"/>
    </source>
</evidence>
<dbReference type="InterPro" id="IPR036236">
    <property type="entry name" value="Znf_C2H2_sf"/>
</dbReference>
<reference evidence="10 11" key="1">
    <citation type="journal article" date="2015" name="Genome Biol. Evol.">
        <title>The genome of winter moth (Operophtera brumata) provides a genomic perspective on sexual dimorphism and phenology.</title>
        <authorList>
            <person name="Derks M.F."/>
            <person name="Smit S."/>
            <person name="Salis L."/>
            <person name="Schijlen E."/>
            <person name="Bossers A."/>
            <person name="Mateman C."/>
            <person name="Pijl A.S."/>
            <person name="de Ridder D."/>
            <person name="Groenen M.A."/>
            <person name="Visser M.E."/>
            <person name="Megens H.J."/>
        </authorList>
    </citation>
    <scope>NUCLEOTIDE SEQUENCE [LARGE SCALE GENOMIC DNA]</scope>
    <source>
        <strain evidence="10">WM2013NL</strain>
        <tissue evidence="10">Head and thorax</tissue>
    </source>
</reference>
<dbReference type="GO" id="GO:0006357">
    <property type="term" value="P:regulation of transcription by RNA polymerase II"/>
    <property type="evidence" value="ECO:0007669"/>
    <property type="project" value="TreeGrafter"/>
</dbReference>
<evidence type="ECO:0000256" key="7">
    <source>
        <dbReference type="ARBA" id="ARBA00023242"/>
    </source>
</evidence>
<evidence type="ECO:0000256" key="1">
    <source>
        <dbReference type="ARBA" id="ARBA00004123"/>
    </source>
</evidence>
<evidence type="ECO:0000313" key="11">
    <source>
        <dbReference type="Proteomes" id="UP000037510"/>
    </source>
</evidence>
<dbReference type="InterPro" id="IPR051061">
    <property type="entry name" value="Zinc_finger_trans_reg"/>
</dbReference>
<organism evidence="10 11">
    <name type="scientific">Operophtera brumata</name>
    <name type="common">Winter moth</name>
    <name type="synonym">Phalaena brumata</name>
    <dbReference type="NCBI Taxonomy" id="104452"/>
    <lineage>
        <taxon>Eukaryota</taxon>
        <taxon>Metazoa</taxon>
        <taxon>Ecdysozoa</taxon>
        <taxon>Arthropoda</taxon>
        <taxon>Hexapoda</taxon>
        <taxon>Insecta</taxon>
        <taxon>Pterygota</taxon>
        <taxon>Neoptera</taxon>
        <taxon>Endopterygota</taxon>
        <taxon>Lepidoptera</taxon>
        <taxon>Glossata</taxon>
        <taxon>Ditrysia</taxon>
        <taxon>Geometroidea</taxon>
        <taxon>Geometridae</taxon>
        <taxon>Larentiinae</taxon>
        <taxon>Operophtera</taxon>
    </lineage>
</organism>
<dbReference type="GO" id="GO:0008270">
    <property type="term" value="F:zinc ion binding"/>
    <property type="evidence" value="ECO:0007669"/>
    <property type="project" value="UniProtKB-KW"/>
</dbReference>
<gene>
    <name evidence="10" type="ORF">OBRU01_25992</name>
</gene>
<keyword evidence="2" id="KW-0479">Metal-binding</keyword>
<proteinExistence type="predicted"/>
<keyword evidence="4" id="KW-0862">Zinc</keyword>
<feature type="domain" description="C2H2-type" evidence="9">
    <location>
        <begin position="50"/>
        <end position="72"/>
    </location>
</feature>
<dbReference type="Gene3D" id="3.30.160.60">
    <property type="entry name" value="Classic Zinc Finger"/>
    <property type="match status" value="2"/>
</dbReference>
<protein>
    <submittedName>
        <fullName evidence="10">Zinc finger protein 19</fullName>
    </submittedName>
</protein>
<dbReference type="SUPFAM" id="SSF57667">
    <property type="entry name" value="beta-beta-alpha zinc fingers"/>
    <property type="match status" value="3"/>
</dbReference>
<dbReference type="Proteomes" id="UP000037510">
    <property type="component" value="Unassembled WGS sequence"/>
</dbReference>
<evidence type="ECO:0000259" key="9">
    <source>
        <dbReference type="PROSITE" id="PS50157"/>
    </source>
</evidence>
<accession>A0A0L7K3W6</accession>
<name>A0A0L7K3W6_OPEBR</name>
<keyword evidence="5" id="KW-0805">Transcription regulation</keyword>
<dbReference type="InterPro" id="IPR013087">
    <property type="entry name" value="Znf_C2H2_type"/>
</dbReference>